<accession>A0A4Z2GRG3</accession>
<dbReference type="AlphaFoldDB" id="A0A4Z2GRG3"/>
<dbReference type="EMBL" id="SRLO01000439">
    <property type="protein sequence ID" value="TNN55989.1"/>
    <property type="molecule type" value="Genomic_DNA"/>
</dbReference>
<sequence length="135" mass="15036">MSDSGKSSKFEVSSMLLISMEMAAGRSLCRQDGENHKQEITGRVVRQVPVEFCAMSLLQSRTQAKIGQLHVSLWANEHEISLHGHHGACRYRQPVKACLSSGLTLESSSRLSGLMSLWMKPSWWMESIARTVSAM</sequence>
<organism evidence="1 2">
    <name type="scientific">Liparis tanakae</name>
    <name type="common">Tanaka's snailfish</name>
    <dbReference type="NCBI Taxonomy" id="230148"/>
    <lineage>
        <taxon>Eukaryota</taxon>
        <taxon>Metazoa</taxon>
        <taxon>Chordata</taxon>
        <taxon>Craniata</taxon>
        <taxon>Vertebrata</taxon>
        <taxon>Euteleostomi</taxon>
        <taxon>Actinopterygii</taxon>
        <taxon>Neopterygii</taxon>
        <taxon>Teleostei</taxon>
        <taxon>Neoteleostei</taxon>
        <taxon>Acanthomorphata</taxon>
        <taxon>Eupercaria</taxon>
        <taxon>Perciformes</taxon>
        <taxon>Cottioidei</taxon>
        <taxon>Cottales</taxon>
        <taxon>Liparidae</taxon>
        <taxon>Liparis</taxon>
    </lineage>
</organism>
<proteinExistence type="predicted"/>
<gene>
    <name evidence="1" type="ORF">EYF80_033774</name>
</gene>
<name>A0A4Z2GRG3_9TELE</name>
<dbReference type="Proteomes" id="UP000314294">
    <property type="component" value="Unassembled WGS sequence"/>
</dbReference>
<protein>
    <submittedName>
        <fullName evidence="1">Uncharacterized protein</fullName>
    </submittedName>
</protein>
<evidence type="ECO:0000313" key="1">
    <source>
        <dbReference type="EMBL" id="TNN55989.1"/>
    </source>
</evidence>
<comment type="caution">
    <text evidence="1">The sequence shown here is derived from an EMBL/GenBank/DDBJ whole genome shotgun (WGS) entry which is preliminary data.</text>
</comment>
<keyword evidence="2" id="KW-1185">Reference proteome</keyword>
<reference evidence="1 2" key="1">
    <citation type="submission" date="2019-03" db="EMBL/GenBank/DDBJ databases">
        <title>First draft genome of Liparis tanakae, snailfish: a comprehensive survey of snailfish specific genes.</title>
        <authorList>
            <person name="Kim W."/>
            <person name="Song I."/>
            <person name="Jeong J.-H."/>
            <person name="Kim D."/>
            <person name="Kim S."/>
            <person name="Ryu S."/>
            <person name="Song J.Y."/>
            <person name="Lee S.K."/>
        </authorList>
    </citation>
    <scope>NUCLEOTIDE SEQUENCE [LARGE SCALE GENOMIC DNA]</scope>
    <source>
        <tissue evidence="1">Muscle</tissue>
    </source>
</reference>
<evidence type="ECO:0000313" key="2">
    <source>
        <dbReference type="Proteomes" id="UP000314294"/>
    </source>
</evidence>